<dbReference type="PROSITE" id="PS51910">
    <property type="entry name" value="GH18_2"/>
    <property type="match status" value="1"/>
</dbReference>
<evidence type="ECO:0000259" key="4">
    <source>
        <dbReference type="PROSITE" id="PS51910"/>
    </source>
</evidence>
<name>A0A9P5TDG3_9AGAM</name>
<dbReference type="PANTHER" id="PTHR45708">
    <property type="entry name" value="ENDOCHITINASE"/>
    <property type="match status" value="1"/>
</dbReference>
<evidence type="ECO:0000256" key="1">
    <source>
        <dbReference type="ARBA" id="ARBA00022801"/>
    </source>
</evidence>
<dbReference type="InterPro" id="IPR001223">
    <property type="entry name" value="Glyco_hydro18_cat"/>
</dbReference>
<evidence type="ECO:0000256" key="3">
    <source>
        <dbReference type="SAM" id="SignalP"/>
    </source>
</evidence>
<feature type="chain" id="PRO_5040278911" evidence="3">
    <location>
        <begin position="31"/>
        <end position="268"/>
    </location>
</feature>
<keyword evidence="1 5" id="KW-0378">Hydrolase</keyword>
<feature type="domain" description="GH18" evidence="4">
    <location>
        <begin position="26"/>
        <end position="268"/>
    </location>
</feature>
<organism evidence="5 6">
    <name type="scientific">Russula ochroleuca</name>
    <dbReference type="NCBI Taxonomy" id="152965"/>
    <lineage>
        <taxon>Eukaryota</taxon>
        <taxon>Fungi</taxon>
        <taxon>Dikarya</taxon>
        <taxon>Basidiomycota</taxon>
        <taxon>Agaricomycotina</taxon>
        <taxon>Agaricomycetes</taxon>
        <taxon>Russulales</taxon>
        <taxon>Russulaceae</taxon>
        <taxon>Russula</taxon>
    </lineage>
</organism>
<protein>
    <submittedName>
        <fullName evidence="5">Glycoside hydrolase</fullName>
    </submittedName>
</protein>
<keyword evidence="2" id="KW-0326">Glycosidase</keyword>
<accession>A0A9P5TDG3</accession>
<dbReference type="GO" id="GO:0005975">
    <property type="term" value="P:carbohydrate metabolic process"/>
    <property type="evidence" value="ECO:0007669"/>
    <property type="project" value="InterPro"/>
</dbReference>
<dbReference type="SUPFAM" id="SSF51445">
    <property type="entry name" value="(Trans)glycosidases"/>
    <property type="match status" value="1"/>
</dbReference>
<dbReference type="AlphaFoldDB" id="A0A9P5TDG3"/>
<keyword evidence="3" id="KW-0732">Signal</keyword>
<reference evidence="5" key="2">
    <citation type="journal article" date="2020" name="Nat. Commun.">
        <title>Large-scale genome sequencing of mycorrhizal fungi provides insights into the early evolution of symbiotic traits.</title>
        <authorList>
            <person name="Miyauchi S."/>
            <person name="Kiss E."/>
            <person name="Kuo A."/>
            <person name="Drula E."/>
            <person name="Kohler A."/>
            <person name="Sanchez-Garcia M."/>
            <person name="Morin E."/>
            <person name="Andreopoulos B."/>
            <person name="Barry K.W."/>
            <person name="Bonito G."/>
            <person name="Buee M."/>
            <person name="Carver A."/>
            <person name="Chen C."/>
            <person name="Cichocki N."/>
            <person name="Clum A."/>
            <person name="Culley D."/>
            <person name="Crous P.W."/>
            <person name="Fauchery L."/>
            <person name="Girlanda M."/>
            <person name="Hayes R.D."/>
            <person name="Keri Z."/>
            <person name="LaButti K."/>
            <person name="Lipzen A."/>
            <person name="Lombard V."/>
            <person name="Magnuson J."/>
            <person name="Maillard F."/>
            <person name="Murat C."/>
            <person name="Nolan M."/>
            <person name="Ohm R.A."/>
            <person name="Pangilinan J."/>
            <person name="Pereira M.F."/>
            <person name="Perotto S."/>
            <person name="Peter M."/>
            <person name="Pfister S."/>
            <person name="Riley R."/>
            <person name="Sitrit Y."/>
            <person name="Stielow J.B."/>
            <person name="Szollosi G."/>
            <person name="Zifcakova L."/>
            <person name="Stursova M."/>
            <person name="Spatafora J.W."/>
            <person name="Tedersoo L."/>
            <person name="Vaario L.M."/>
            <person name="Yamada A."/>
            <person name="Yan M."/>
            <person name="Wang P."/>
            <person name="Xu J."/>
            <person name="Bruns T."/>
            <person name="Baldrian P."/>
            <person name="Vilgalys R."/>
            <person name="Dunand C."/>
            <person name="Henrissat B."/>
            <person name="Grigoriev I.V."/>
            <person name="Hibbett D."/>
            <person name="Nagy L.G."/>
            <person name="Martin F.M."/>
        </authorList>
    </citation>
    <scope>NUCLEOTIDE SEQUENCE</scope>
    <source>
        <strain evidence="5">Prilba</strain>
    </source>
</reference>
<keyword evidence="6" id="KW-1185">Reference proteome</keyword>
<gene>
    <name evidence="5" type="ORF">DFH94DRAFT_809855</name>
</gene>
<proteinExistence type="predicted"/>
<dbReference type="InterPro" id="IPR017853">
    <property type="entry name" value="GH"/>
</dbReference>
<dbReference type="OrthoDB" id="6020543at2759"/>
<comment type="caution">
    <text evidence="5">The sequence shown here is derived from an EMBL/GenBank/DDBJ whole genome shotgun (WGS) entry which is preliminary data.</text>
</comment>
<reference evidence="5" key="1">
    <citation type="submission" date="2019-10" db="EMBL/GenBank/DDBJ databases">
        <authorList>
            <consortium name="DOE Joint Genome Institute"/>
            <person name="Kuo A."/>
            <person name="Miyauchi S."/>
            <person name="Kiss E."/>
            <person name="Drula E."/>
            <person name="Kohler A."/>
            <person name="Sanchez-Garcia M."/>
            <person name="Andreopoulos B."/>
            <person name="Barry K.W."/>
            <person name="Bonito G."/>
            <person name="Buee M."/>
            <person name="Carver A."/>
            <person name="Chen C."/>
            <person name="Cichocki N."/>
            <person name="Clum A."/>
            <person name="Culley D."/>
            <person name="Crous P.W."/>
            <person name="Fauchery L."/>
            <person name="Girlanda M."/>
            <person name="Hayes R."/>
            <person name="Keri Z."/>
            <person name="LaButti K."/>
            <person name="Lipzen A."/>
            <person name="Lombard V."/>
            <person name="Magnuson J."/>
            <person name="Maillard F."/>
            <person name="Morin E."/>
            <person name="Murat C."/>
            <person name="Nolan M."/>
            <person name="Ohm R."/>
            <person name="Pangilinan J."/>
            <person name="Pereira M."/>
            <person name="Perotto S."/>
            <person name="Peter M."/>
            <person name="Riley R."/>
            <person name="Sitrit Y."/>
            <person name="Stielow B."/>
            <person name="Szollosi G."/>
            <person name="Zifcakova L."/>
            <person name="Stursova M."/>
            <person name="Spatafora J.W."/>
            <person name="Tedersoo L."/>
            <person name="Vaario L.-M."/>
            <person name="Yamada A."/>
            <person name="Yan M."/>
            <person name="Wang P."/>
            <person name="Xu J."/>
            <person name="Bruns T."/>
            <person name="Baldrian P."/>
            <person name="Vilgalys R."/>
            <person name="Henrissat B."/>
            <person name="Grigoriev I.V."/>
            <person name="Hibbett D."/>
            <person name="Nagy L.G."/>
            <person name="Martin F.M."/>
        </authorList>
    </citation>
    <scope>NUCLEOTIDE SEQUENCE</scope>
    <source>
        <strain evidence="5">Prilba</strain>
    </source>
</reference>
<dbReference type="Pfam" id="PF00704">
    <property type="entry name" value="Glyco_hydro_18"/>
    <property type="match status" value="1"/>
</dbReference>
<evidence type="ECO:0000313" key="5">
    <source>
        <dbReference type="EMBL" id="KAF8486391.1"/>
    </source>
</evidence>
<dbReference type="Gene3D" id="3.20.20.80">
    <property type="entry name" value="Glycosidases"/>
    <property type="match status" value="1"/>
</dbReference>
<dbReference type="EMBL" id="WHVB01000002">
    <property type="protein sequence ID" value="KAF8486391.1"/>
    <property type="molecule type" value="Genomic_DNA"/>
</dbReference>
<dbReference type="GO" id="GO:0005576">
    <property type="term" value="C:extracellular region"/>
    <property type="evidence" value="ECO:0007669"/>
    <property type="project" value="TreeGrafter"/>
</dbReference>
<dbReference type="Proteomes" id="UP000759537">
    <property type="component" value="Unassembled WGS sequence"/>
</dbReference>
<dbReference type="GO" id="GO:0004568">
    <property type="term" value="F:chitinase activity"/>
    <property type="evidence" value="ECO:0007669"/>
    <property type="project" value="TreeGrafter"/>
</dbReference>
<sequence>MARSLAHHQGSRLLALVILVVLLAPKVVHAYDITKNDNDVSGQQKDLNAYCQDDTIDNIVIAFWTTSICTMTSDNSDGSKKRTQGAGYSLMSSQIKECQASRKIIIISLGGETSQVGFTTDSQAETFADQIWDMFLGGSGQERPFGDAVLDGADLDIEREPFTGYAAFVYRLREHVKGGTNRLYVTAAPHCPSPDAHIQVGAALKSAPFDAVYVQFYKVYIGALAGIDGSGYLSVNTFGGVMHWEASLAVGLHNLILSSPARLLTPRV</sequence>
<dbReference type="PANTHER" id="PTHR45708:SF49">
    <property type="entry name" value="ENDOCHITINASE"/>
    <property type="match status" value="1"/>
</dbReference>
<evidence type="ECO:0000313" key="6">
    <source>
        <dbReference type="Proteomes" id="UP000759537"/>
    </source>
</evidence>
<evidence type="ECO:0000256" key="2">
    <source>
        <dbReference type="ARBA" id="ARBA00023295"/>
    </source>
</evidence>
<dbReference type="InterPro" id="IPR050542">
    <property type="entry name" value="Glycosyl_Hydrlase18_Chitinase"/>
</dbReference>
<feature type="signal peptide" evidence="3">
    <location>
        <begin position="1"/>
        <end position="30"/>
    </location>
</feature>